<dbReference type="CDD" id="cd00167">
    <property type="entry name" value="SANT"/>
    <property type="match status" value="2"/>
</dbReference>
<feature type="domain" description="HTH myb-type" evidence="3">
    <location>
        <begin position="275"/>
        <end position="321"/>
    </location>
</feature>
<dbReference type="Proteomes" id="UP001530293">
    <property type="component" value="Unassembled WGS sequence"/>
</dbReference>
<dbReference type="SMART" id="SM00717">
    <property type="entry name" value="SANT"/>
    <property type="match status" value="2"/>
</dbReference>
<feature type="domain" description="Myb-like" evidence="2">
    <location>
        <begin position="267"/>
        <end position="317"/>
    </location>
</feature>
<organism evidence="4 5">
    <name type="scientific">Discostella pseudostelligera</name>
    <dbReference type="NCBI Taxonomy" id="259834"/>
    <lineage>
        <taxon>Eukaryota</taxon>
        <taxon>Sar</taxon>
        <taxon>Stramenopiles</taxon>
        <taxon>Ochrophyta</taxon>
        <taxon>Bacillariophyta</taxon>
        <taxon>Coscinodiscophyceae</taxon>
        <taxon>Thalassiosirophycidae</taxon>
        <taxon>Stephanodiscales</taxon>
        <taxon>Stephanodiscaceae</taxon>
        <taxon>Discostella</taxon>
    </lineage>
</organism>
<feature type="region of interest" description="Disordered" evidence="1">
    <location>
        <begin position="178"/>
        <end position="216"/>
    </location>
</feature>
<feature type="domain" description="Myb-like" evidence="2">
    <location>
        <begin position="219"/>
        <end position="266"/>
    </location>
</feature>
<name>A0ABD3MJU9_9STRA</name>
<reference evidence="4 5" key="1">
    <citation type="submission" date="2024-10" db="EMBL/GenBank/DDBJ databases">
        <title>Updated reference genomes for cyclostephanoid diatoms.</title>
        <authorList>
            <person name="Roberts W.R."/>
            <person name="Alverson A.J."/>
        </authorList>
    </citation>
    <scope>NUCLEOTIDE SEQUENCE [LARGE SCALE GENOMIC DNA]</scope>
    <source>
        <strain evidence="4 5">AJA232-27</strain>
    </source>
</reference>
<accession>A0ABD3MJU9</accession>
<dbReference type="InterPro" id="IPR050560">
    <property type="entry name" value="MYB_TF"/>
</dbReference>
<dbReference type="AlphaFoldDB" id="A0ABD3MJU9"/>
<dbReference type="PROSITE" id="PS51294">
    <property type="entry name" value="HTH_MYB"/>
    <property type="match status" value="2"/>
</dbReference>
<dbReference type="PANTHER" id="PTHR45614">
    <property type="entry name" value="MYB PROTEIN-RELATED"/>
    <property type="match status" value="1"/>
</dbReference>
<sequence>MPIQTGLQPKINAPTSRTLLQCNCTNCGTAFTKHLIETFIVSTEDTDKLPSVARKVLCGSCLVGHDAAVMRPSCNEWCFGEVVDYDSSKLHPFVMLFSDGTKEWVYISPTPSNDYLNCIGIGLPETTLMPTNTMDQSSIGTFYSSSMSAMSSFDHTHVLPLFDDENLMHFDSLSSLDDSFSDDEVEPTQPVQPTNRGSKKSSARARKKNPNARASGVLWTPEEDRNLISVVEEIEKSGRSLKWPEVAKDCPNRNGKQCRERYINHLSSTLNISEWSPREDEVLFAAIFRTGKSWCKLAKLLNGRTDNAIKNRFHHLKRRLNKDFRRKVRQYSNMVDQSDDESPVEGDSVEAIFHTARKLLKVLSAESKRRTTNPYMKGYVFGPFVPVNDNAKMCPRCGLFIPSAQTGNSICSKTKWCEACTMMPPYVAHGMLRECLDMRRDNDSMIGVSLL</sequence>
<dbReference type="EMBL" id="JALLBG020000108">
    <property type="protein sequence ID" value="KAL3764163.1"/>
    <property type="molecule type" value="Genomic_DNA"/>
</dbReference>
<evidence type="ECO:0000259" key="2">
    <source>
        <dbReference type="PROSITE" id="PS50090"/>
    </source>
</evidence>
<dbReference type="PANTHER" id="PTHR45614:SF232">
    <property type="entry name" value="TRANSCRIPTION FACTOR MYB3R-2"/>
    <property type="match status" value="1"/>
</dbReference>
<dbReference type="Pfam" id="PF13921">
    <property type="entry name" value="Myb_DNA-bind_6"/>
    <property type="match status" value="1"/>
</dbReference>
<evidence type="ECO:0000313" key="5">
    <source>
        <dbReference type="Proteomes" id="UP001530293"/>
    </source>
</evidence>
<evidence type="ECO:0000259" key="3">
    <source>
        <dbReference type="PROSITE" id="PS51294"/>
    </source>
</evidence>
<gene>
    <name evidence="4" type="ORF">ACHAWU_003975</name>
</gene>
<dbReference type="Gene3D" id="1.10.10.60">
    <property type="entry name" value="Homeodomain-like"/>
    <property type="match status" value="2"/>
</dbReference>
<dbReference type="PROSITE" id="PS50090">
    <property type="entry name" value="MYB_LIKE"/>
    <property type="match status" value="2"/>
</dbReference>
<evidence type="ECO:0000256" key="1">
    <source>
        <dbReference type="SAM" id="MobiDB-lite"/>
    </source>
</evidence>
<dbReference type="SUPFAM" id="SSF46689">
    <property type="entry name" value="Homeodomain-like"/>
    <property type="match status" value="1"/>
</dbReference>
<keyword evidence="5" id="KW-1185">Reference proteome</keyword>
<protein>
    <submittedName>
        <fullName evidence="4">Uncharacterized protein</fullName>
    </submittedName>
</protein>
<proteinExistence type="predicted"/>
<dbReference type="InterPro" id="IPR009057">
    <property type="entry name" value="Homeodomain-like_sf"/>
</dbReference>
<dbReference type="InterPro" id="IPR017930">
    <property type="entry name" value="Myb_dom"/>
</dbReference>
<dbReference type="InterPro" id="IPR001005">
    <property type="entry name" value="SANT/Myb"/>
</dbReference>
<comment type="caution">
    <text evidence="4">The sequence shown here is derived from an EMBL/GenBank/DDBJ whole genome shotgun (WGS) entry which is preliminary data.</text>
</comment>
<feature type="domain" description="HTH myb-type" evidence="3">
    <location>
        <begin position="211"/>
        <end position="270"/>
    </location>
</feature>
<feature type="compositionally biased region" description="Basic residues" evidence="1">
    <location>
        <begin position="197"/>
        <end position="210"/>
    </location>
</feature>
<evidence type="ECO:0000313" key="4">
    <source>
        <dbReference type="EMBL" id="KAL3764163.1"/>
    </source>
</evidence>